<evidence type="ECO:0000313" key="2">
    <source>
        <dbReference type="EMBL" id="OWF53964.1"/>
    </source>
</evidence>
<feature type="chain" id="PRO_5013120788" evidence="1">
    <location>
        <begin position="18"/>
        <end position="89"/>
    </location>
</feature>
<dbReference type="AlphaFoldDB" id="A0A210QZ05"/>
<comment type="caution">
    <text evidence="2">The sequence shown here is derived from an EMBL/GenBank/DDBJ whole genome shotgun (WGS) entry which is preliminary data.</text>
</comment>
<evidence type="ECO:0000256" key="1">
    <source>
        <dbReference type="SAM" id="SignalP"/>
    </source>
</evidence>
<proteinExistence type="predicted"/>
<keyword evidence="1" id="KW-0732">Signal</keyword>
<feature type="signal peptide" evidence="1">
    <location>
        <begin position="1"/>
        <end position="17"/>
    </location>
</feature>
<gene>
    <name evidence="2" type="ORF">KP79_PYT15353</name>
</gene>
<dbReference type="EMBL" id="NEDP02001165">
    <property type="protein sequence ID" value="OWF53964.1"/>
    <property type="molecule type" value="Genomic_DNA"/>
</dbReference>
<accession>A0A210QZ05</accession>
<dbReference type="Proteomes" id="UP000242188">
    <property type="component" value="Unassembled WGS sequence"/>
</dbReference>
<reference evidence="2 3" key="1">
    <citation type="journal article" date="2017" name="Nat. Ecol. Evol.">
        <title>Scallop genome provides insights into evolution of bilaterian karyotype and development.</title>
        <authorList>
            <person name="Wang S."/>
            <person name="Zhang J."/>
            <person name="Jiao W."/>
            <person name="Li J."/>
            <person name="Xun X."/>
            <person name="Sun Y."/>
            <person name="Guo X."/>
            <person name="Huan P."/>
            <person name="Dong B."/>
            <person name="Zhang L."/>
            <person name="Hu X."/>
            <person name="Sun X."/>
            <person name="Wang J."/>
            <person name="Zhao C."/>
            <person name="Wang Y."/>
            <person name="Wang D."/>
            <person name="Huang X."/>
            <person name="Wang R."/>
            <person name="Lv J."/>
            <person name="Li Y."/>
            <person name="Zhang Z."/>
            <person name="Liu B."/>
            <person name="Lu W."/>
            <person name="Hui Y."/>
            <person name="Liang J."/>
            <person name="Zhou Z."/>
            <person name="Hou R."/>
            <person name="Li X."/>
            <person name="Liu Y."/>
            <person name="Li H."/>
            <person name="Ning X."/>
            <person name="Lin Y."/>
            <person name="Zhao L."/>
            <person name="Xing Q."/>
            <person name="Dou J."/>
            <person name="Li Y."/>
            <person name="Mao J."/>
            <person name="Guo H."/>
            <person name="Dou H."/>
            <person name="Li T."/>
            <person name="Mu C."/>
            <person name="Jiang W."/>
            <person name="Fu Q."/>
            <person name="Fu X."/>
            <person name="Miao Y."/>
            <person name="Liu J."/>
            <person name="Yu Q."/>
            <person name="Li R."/>
            <person name="Liao H."/>
            <person name="Li X."/>
            <person name="Kong Y."/>
            <person name="Jiang Z."/>
            <person name="Chourrout D."/>
            <person name="Li R."/>
            <person name="Bao Z."/>
        </authorList>
    </citation>
    <scope>NUCLEOTIDE SEQUENCE [LARGE SCALE GENOMIC DNA]</scope>
    <source>
        <strain evidence="2 3">PY_sf001</strain>
    </source>
</reference>
<organism evidence="2 3">
    <name type="scientific">Mizuhopecten yessoensis</name>
    <name type="common">Japanese scallop</name>
    <name type="synonym">Patinopecten yessoensis</name>
    <dbReference type="NCBI Taxonomy" id="6573"/>
    <lineage>
        <taxon>Eukaryota</taxon>
        <taxon>Metazoa</taxon>
        <taxon>Spiralia</taxon>
        <taxon>Lophotrochozoa</taxon>
        <taxon>Mollusca</taxon>
        <taxon>Bivalvia</taxon>
        <taxon>Autobranchia</taxon>
        <taxon>Pteriomorphia</taxon>
        <taxon>Pectinida</taxon>
        <taxon>Pectinoidea</taxon>
        <taxon>Pectinidae</taxon>
        <taxon>Mizuhopecten</taxon>
    </lineage>
</organism>
<sequence>MLKVLILLSCLVASTLCQYFTSDLHGYPVGGPYMNGGLRSVLSGHRFSRFGRRDYESDLGYGNDWHGDRWDNDFETDMDNQRYLRGLGY</sequence>
<evidence type="ECO:0000313" key="3">
    <source>
        <dbReference type="Proteomes" id="UP000242188"/>
    </source>
</evidence>
<name>A0A210QZ05_MIZYE</name>
<keyword evidence="3" id="KW-1185">Reference proteome</keyword>
<protein>
    <submittedName>
        <fullName evidence="2">Uncharacterized protein</fullName>
    </submittedName>
</protein>